<gene>
    <name evidence="4" type="ORF">AV274_2217</name>
</gene>
<name>A0A196SGC0_BLAHN</name>
<dbReference type="InterPro" id="IPR029021">
    <property type="entry name" value="Prot-tyrosine_phosphatase-like"/>
</dbReference>
<dbReference type="InterPro" id="IPR020428">
    <property type="entry name" value="PFA-DSPs"/>
</dbReference>
<dbReference type="OrthoDB" id="6375174at2759"/>
<proteinExistence type="predicted"/>
<evidence type="ECO:0000256" key="3">
    <source>
        <dbReference type="ARBA" id="ARBA00022801"/>
    </source>
</evidence>
<dbReference type="PANTHER" id="PTHR31126">
    <property type="entry name" value="TYROSINE-PROTEIN PHOSPHATASE"/>
    <property type="match status" value="1"/>
</dbReference>
<evidence type="ECO:0000313" key="4">
    <source>
        <dbReference type="EMBL" id="OAO16063.1"/>
    </source>
</evidence>
<dbReference type="EMBL" id="LXWW01000101">
    <property type="protein sequence ID" value="OAO16063.1"/>
    <property type="molecule type" value="Genomic_DNA"/>
</dbReference>
<keyword evidence="5" id="KW-1185">Reference proteome</keyword>
<dbReference type="PRINTS" id="PR01911">
    <property type="entry name" value="PFDSPHPHTASE"/>
</dbReference>
<dbReference type="Gene3D" id="3.90.190.10">
    <property type="entry name" value="Protein tyrosine phosphatase superfamily"/>
    <property type="match status" value="1"/>
</dbReference>
<comment type="subcellular location">
    <subcellularLocation>
        <location evidence="1">Cytoplasm</location>
    </subcellularLocation>
</comment>
<evidence type="ECO:0000256" key="2">
    <source>
        <dbReference type="ARBA" id="ARBA00022490"/>
    </source>
</evidence>
<protein>
    <submittedName>
        <fullName evidence="4">Tyrosine-protein phosphatase</fullName>
    </submittedName>
</protein>
<dbReference type="STRING" id="478820.A0A196SGC0"/>
<dbReference type="GO" id="GO:0016791">
    <property type="term" value="F:phosphatase activity"/>
    <property type="evidence" value="ECO:0007669"/>
    <property type="project" value="InterPro"/>
</dbReference>
<dbReference type="InterPro" id="IPR004861">
    <property type="entry name" value="Siw14-like"/>
</dbReference>
<evidence type="ECO:0000313" key="5">
    <source>
        <dbReference type="Proteomes" id="UP000078348"/>
    </source>
</evidence>
<dbReference type="FunFam" id="3.90.190.10:FF:000035">
    <property type="entry name" value="Tyrosine phosphatase, putative"/>
    <property type="match status" value="1"/>
</dbReference>
<evidence type="ECO:0000256" key="1">
    <source>
        <dbReference type="ARBA" id="ARBA00004496"/>
    </source>
</evidence>
<keyword evidence="2" id="KW-0963">Cytoplasm</keyword>
<dbReference type="PANTHER" id="PTHR31126:SF18">
    <property type="entry name" value="PROTEIN-TYROSINE-PHOSPHATASE"/>
    <property type="match status" value="1"/>
</dbReference>
<reference evidence="4 5" key="1">
    <citation type="submission" date="2016-05" db="EMBL/GenBank/DDBJ databases">
        <title>Nuclear genome of Blastocystis sp. subtype 1 NandII.</title>
        <authorList>
            <person name="Gentekaki E."/>
            <person name="Curtis B."/>
            <person name="Stairs C."/>
            <person name="Eme L."/>
            <person name="Herman E."/>
            <person name="Klimes V."/>
            <person name="Arias M.C."/>
            <person name="Elias M."/>
            <person name="Hilliou F."/>
            <person name="Klute M."/>
            <person name="Malik S.-B."/>
            <person name="Pightling A."/>
            <person name="Rachubinski R."/>
            <person name="Salas D."/>
            <person name="Schlacht A."/>
            <person name="Suga H."/>
            <person name="Archibald J."/>
            <person name="Ball S.G."/>
            <person name="Clark G."/>
            <person name="Dacks J."/>
            <person name="Van Der Giezen M."/>
            <person name="Tsaousis A."/>
            <person name="Roger A."/>
        </authorList>
    </citation>
    <scope>NUCLEOTIDE SEQUENCE [LARGE SCALE GENOMIC DNA]</scope>
    <source>
        <strain evidence="5">ATCC 50177 / NandII</strain>
    </source>
</reference>
<sequence length="167" mass="19100">MLSKASIWSNNVVNPPKLFELVSSHLYRSNMITGNNIDFIESLHLKTIVYIGNSPVEDAVLGFIRARGIRFYAINDSQRPSAEDWKPIQDDTVKRVLEVLLDDANKPCLVMCDDGFSKTGVIVGCYRRMQHWCVTSSIQEYRRFDHDSPTSFSAELYIEFFSPELLS</sequence>
<dbReference type="Pfam" id="PF03162">
    <property type="entry name" value="Y_phosphatase2"/>
    <property type="match status" value="1"/>
</dbReference>
<accession>A0A196SGC0</accession>
<organism evidence="4 5">
    <name type="scientific">Blastocystis sp. subtype 1 (strain ATCC 50177 / NandII)</name>
    <dbReference type="NCBI Taxonomy" id="478820"/>
    <lineage>
        <taxon>Eukaryota</taxon>
        <taxon>Sar</taxon>
        <taxon>Stramenopiles</taxon>
        <taxon>Bigyra</taxon>
        <taxon>Opalozoa</taxon>
        <taxon>Opalinata</taxon>
        <taxon>Blastocystidae</taxon>
        <taxon>Blastocystis</taxon>
    </lineage>
</organism>
<dbReference type="CDD" id="cd14501">
    <property type="entry name" value="PFA-DSP"/>
    <property type="match status" value="1"/>
</dbReference>
<dbReference type="GO" id="GO:0005737">
    <property type="term" value="C:cytoplasm"/>
    <property type="evidence" value="ECO:0007669"/>
    <property type="project" value="UniProtKB-SubCell"/>
</dbReference>
<keyword evidence="3" id="KW-0378">Hydrolase</keyword>
<dbReference type="AlphaFoldDB" id="A0A196SGC0"/>
<comment type="caution">
    <text evidence="4">The sequence shown here is derived from an EMBL/GenBank/DDBJ whole genome shotgun (WGS) entry which is preliminary data.</text>
</comment>
<dbReference type="Proteomes" id="UP000078348">
    <property type="component" value="Unassembled WGS sequence"/>
</dbReference>
<dbReference type="SUPFAM" id="SSF52799">
    <property type="entry name" value="(Phosphotyrosine protein) phosphatases II"/>
    <property type="match status" value="1"/>
</dbReference>